<comment type="caution">
    <text evidence="2">The sequence shown here is derived from an EMBL/GenBank/DDBJ whole genome shotgun (WGS) entry which is preliminary data.</text>
</comment>
<evidence type="ECO:0000256" key="1">
    <source>
        <dbReference type="SAM" id="MobiDB-lite"/>
    </source>
</evidence>
<dbReference type="EMBL" id="RYZW01000009">
    <property type="protein sequence ID" value="TDZ71844.1"/>
    <property type="molecule type" value="Genomic_DNA"/>
</dbReference>
<feature type="compositionally biased region" description="Basic and acidic residues" evidence="1">
    <location>
        <begin position="175"/>
        <end position="184"/>
    </location>
</feature>
<accession>A0A4R8RNS1</accession>
<protein>
    <submittedName>
        <fullName evidence="2">Uncharacterized protein</fullName>
    </submittedName>
</protein>
<gene>
    <name evidence="2" type="ORF">CTRI78_v001682</name>
</gene>
<organism evidence="2 3">
    <name type="scientific">Colletotrichum trifolii</name>
    <dbReference type="NCBI Taxonomy" id="5466"/>
    <lineage>
        <taxon>Eukaryota</taxon>
        <taxon>Fungi</taxon>
        <taxon>Dikarya</taxon>
        <taxon>Ascomycota</taxon>
        <taxon>Pezizomycotina</taxon>
        <taxon>Sordariomycetes</taxon>
        <taxon>Hypocreomycetidae</taxon>
        <taxon>Glomerellales</taxon>
        <taxon>Glomerellaceae</taxon>
        <taxon>Colletotrichum</taxon>
        <taxon>Colletotrichum orbiculare species complex</taxon>
    </lineage>
</organism>
<sequence length="193" mass="20734">MESARRGVCGQDRGRVEVRGRVRDEARLDQSRPDVGVRYRVARSKSGGGGDVLKLVLVLVLVPGYEGTDSRTGPTTRERMETMPGLVLGGQQVCDDGQGPQGGLGSGGGSHAHRTSGQARSGTGLIEQRRVETWSRCMREEPSLAARTAKEGCSWTWPSHKYGLDGDDDDAADGCQRKGRERSVVNRRAQGAG</sequence>
<evidence type="ECO:0000313" key="3">
    <source>
        <dbReference type="Proteomes" id="UP000295703"/>
    </source>
</evidence>
<feature type="region of interest" description="Disordered" evidence="1">
    <location>
        <begin position="95"/>
        <end position="124"/>
    </location>
</feature>
<reference evidence="2 3" key="1">
    <citation type="submission" date="2018-12" db="EMBL/GenBank/DDBJ databases">
        <title>Genome sequence and assembly of Colletotrichum trifolii.</title>
        <authorList>
            <person name="Gan P."/>
            <person name="Shirasu K."/>
        </authorList>
    </citation>
    <scope>NUCLEOTIDE SEQUENCE [LARGE SCALE GENOMIC DNA]</scope>
    <source>
        <strain evidence="2 3">543-2</strain>
    </source>
</reference>
<proteinExistence type="predicted"/>
<dbReference type="Proteomes" id="UP000295703">
    <property type="component" value="Unassembled WGS sequence"/>
</dbReference>
<name>A0A4R8RNS1_COLTR</name>
<keyword evidence="3" id="KW-1185">Reference proteome</keyword>
<feature type="compositionally biased region" description="Gly residues" evidence="1">
    <location>
        <begin position="99"/>
        <end position="110"/>
    </location>
</feature>
<dbReference type="AlphaFoldDB" id="A0A4R8RNS1"/>
<evidence type="ECO:0000313" key="2">
    <source>
        <dbReference type="EMBL" id="TDZ71844.1"/>
    </source>
</evidence>
<feature type="region of interest" description="Disordered" evidence="1">
    <location>
        <begin position="149"/>
        <end position="193"/>
    </location>
</feature>